<dbReference type="PROSITE" id="PS50097">
    <property type="entry name" value="BTB"/>
    <property type="match status" value="1"/>
</dbReference>
<evidence type="ECO:0000259" key="3">
    <source>
        <dbReference type="PROSITE" id="PS50097"/>
    </source>
</evidence>
<dbReference type="SUPFAM" id="SSF54695">
    <property type="entry name" value="POZ domain"/>
    <property type="match status" value="1"/>
</dbReference>
<organism evidence="4 5">
    <name type="scientific">Digitaria exilis</name>
    <dbReference type="NCBI Taxonomy" id="1010633"/>
    <lineage>
        <taxon>Eukaryota</taxon>
        <taxon>Viridiplantae</taxon>
        <taxon>Streptophyta</taxon>
        <taxon>Embryophyta</taxon>
        <taxon>Tracheophyta</taxon>
        <taxon>Spermatophyta</taxon>
        <taxon>Magnoliopsida</taxon>
        <taxon>Liliopsida</taxon>
        <taxon>Poales</taxon>
        <taxon>Poaceae</taxon>
        <taxon>PACMAD clade</taxon>
        <taxon>Panicoideae</taxon>
        <taxon>Panicodae</taxon>
        <taxon>Paniceae</taxon>
        <taxon>Anthephorinae</taxon>
        <taxon>Digitaria</taxon>
    </lineage>
</organism>
<comment type="pathway">
    <text evidence="1">Protein modification; protein ubiquitination.</text>
</comment>
<evidence type="ECO:0000256" key="2">
    <source>
        <dbReference type="ARBA" id="ARBA00010846"/>
    </source>
</evidence>
<dbReference type="InterPro" id="IPR002083">
    <property type="entry name" value="MATH/TRAF_dom"/>
</dbReference>
<dbReference type="InterPro" id="IPR045005">
    <property type="entry name" value="BPM1-6"/>
</dbReference>
<dbReference type="PANTHER" id="PTHR26379">
    <property type="entry name" value="BTB/POZ AND MATH DOMAIN-CONTAINING PROTEIN 1"/>
    <property type="match status" value="1"/>
</dbReference>
<comment type="similarity">
    <text evidence="2">Belongs to the Tdpoz family.</text>
</comment>
<dbReference type="Pfam" id="PF00651">
    <property type="entry name" value="BTB"/>
    <property type="match status" value="1"/>
</dbReference>
<dbReference type="GO" id="GO:0016567">
    <property type="term" value="P:protein ubiquitination"/>
    <property type="evidence" value="ECO:0007669"/>
    <property type="project" value="InterPro"/>
</dbReference>
<dbReference type="SUPFAM" id="SSF49599">
    <property type="entry name" value="TRAF domain-like"/>
    <property type="match status" value="1"/>
</dbReference>
<dbReference type="AlphaFoldDB" id="A0A835E156"/>
<gene>
    <name evidence="4" type="ORF">HU200_056144</name>
</gene>
<keyword evidence="5" id="KW-1185">Reference proteome</keyword>
<dbReference type="Gene3D" id="3.30.710.10">
    <property type="entry name" value="Potassium Channel Kv1.1, Chain A"/>
    <property type="match status" value="1"/>
</dbReference>
<evidence type="ECO:0000313" key="4">
    <source>
        <dbReference type="EMBL" id="KAF8662547.1"/>
    </source>
</evidence>
<dbReference type="InterPro" id="IPR011333">
    <property type="entry name" value="SKP1/BTB/POZ_sf"/>
</dbReference>
<dbReference type="Proteomes" id="UP000636709">
    <property type="component" value="Unassembled WGS sequence"/>
</dbReference>
<evidence type="ECO:0000313" key="5">
    <source>
        <dbReference type="Proteomes" id="UP000636709"/>
    </source>
</evidence>
<evidence type="ECO:0000256" key="1">
    <source>
        <dbReference type="ARBA" id="ARBA00004906"/>
    </source>
</evidence>
<sequence>MPSITSDLGSGKPLRSASAIVASTESGQHLLKIAGYSRTKDFPTFQRRRPQLAHRLLPQRPELDLYHRGKPVPQYTRGDKMQMFHHLTWWGYLRFIKREELEKSDYLRDDSFTIRLDFTVMKEIETKDIDVDSGATPPPLAVAVPPSDLHHHLGDLLATREAADVTFEVDGKAFPAHRLLLTARSPVLHAQLSAMESTVLRIEDMEAQDFEAFLHYIYTDTLPEIDGDAAVMLPDLVAAANRYKMERLRMVCEDKLCEFVNARTVAAMLTFAGEQQCHGLKEACLQFLEDPANVKEAVKVNNGLEHLSPSALKDLIAKLLDPRHNKAASQRQGIVK</sequence>
<dbReference type="InterPro" id="IPR008974">
    <property type="entry name" value="TRAF-like"/>
</dbReference>
<feature type="domain" description="BTB" evidence="3">
    <location>
        <begin position="163"/>
        <end position="226"/>
    </location>
</feature>
<dbReference type="SMART" id="SM00225">
    <property type="entry name" value="BTB"/>
    <property type="match status" value="1"/>
</dbReference>
<proteinExistence type="inferred from homology"/>
<comment type="caution">
    <text evidence="4">The sequence shown here is derived from an EMBL/GenBank/DDBJ whole genome shotgun (WGS) entry which is preliminary data.</text>
</comment>
<dbReference type="InterPro" id="IPR056423">
    <property type="entry name" value="BACK_BPM_SPOP"/>
</dbReference>
<dbReference type="InterPro" id="IPR000210">
    <property type="entry name" value="BTB/POZ_dom"/>
</dbReference>
<dbReference type="EMBL" id="JACEFO010002380">
    <property type="protein sequence ID" value="KAF8662547.1"/>
    <property type="molecule type" value="Genomic_DNA"/>
</dbReference>
<protein>
    <recommendedName>
        <fullName evidence="3">BTB domain-containing protein</fullName>
    </recommendedName>
</protein>
<dbReference type="Gene3D" id="2.60.210.10">
    <property type="entry name" value="Apoptosis, Tumor Necrosis Factor Receptor Associated Protein 2, Chain A"/>
    <property type="match status" value="1"/>
</dbReference>
<name>A0A835E156_9POAL</name>
<dbReference type="OrthoDB" id="6359816at2759"/>
<accession>A0A835E156</accession>
<dbReference type="CDD" id="cd00121">
    <property type="entry name" value="MATH"/>
    <property type="match status" value="1"/>
</dbReference>
<reference evidence="4" key="1">
    <citation type="submission" date="2020-07" db="EMBL/GenBank/DDBJ databases">
        <title>Genome sequence and genetic diversity analysis of an under-domesticated orphan crop, white fonio (Digitaria exilis).</title>
        <authorList>
            <person name="Bennetzen J.L."/>
            <person name="Chen S."/>
            <person name="Ma X."/>
            <person name="Wang X."/>
            <person name="Yssel A.E.J."/>
            <person name="Chaluvadi S.R."/>
            <person name="Johnson M."/>
            <person name="Gangashetty P."/>
            <person name="Hamidou F."/>
            <person name="Sanogo M.D."/>
            <person name="Zwaenepoel A."/>
            <person name="Wallace J."/>
            <person name="Van De Peer Y."/>
            <person name="Van Deynze A."/>
        </authorList>
    </citation>
    <scope>NUCLEOTIDE SEQUENCE</scope>
    <source>
        <tissue evidence="4">Leaves</tissue>
    </source>
</reference>
<dbReference type="PANTHER" id="PTHR26379:SF339">
    <property type="entry name" value="BTB DOMAIN-CONTAINING PROTEIN"/>
    <property type="match status" value="1"/>
</dbReference>
<dbReference type="Pfam" id="PF24570">
    <property type="entry name" value="BACK_BPM_SPOP"/>
    <property type="match status" value="1"/>
</dbReference>